<dbReference type="GO" id="GO:0016567">
    <property type="term" value="P:protein ubiquitination"/>
    <property type="evidence" value="ECO:0007669"/>
    <property type="project" value="TreeGrafter"/>
</dbReference>
<feature type="compositionally biased region" description="Polar residues" evidence="5">
    <location>
        <begin position="230"/>
        <end position="244"/>
    </location>
</feature>
<dbReference type="Gene3D" id="3.30.40.10">
    <property type="entry name" value="Zinc/RING finger domain, C3HC4 (zinc finger)"/>
    <property type="match status" value="1"/>
</dbReference>
<evidence type="ECO:0000256" key="5">
    <source>
        <dbReference type="SAM" id="MobiDB-lite"/>
    </source>
</evidence>
<dbReference type="Proteomes" id="UP000092461">
    <property type="component" value="Unassembled WGS sequence"/>
</dbReference>
<dbReference type="AlphaFoldDB" id="A0A1B0CFY3"/>
<keyword evidence="9" id="KW-1185">Reference proteome</keyword>
<dbReference type="VEuPathDB" id="VectorBase:LLOJ003284"/>
<dbReference type="GO" id="GO:0008270">
    <property type="term" value="F:zinc ion binding"/>
    <property type="evidence" value="ECO:0007669"/>
    <property type="project" value="UniProtKB-KW"/>
</dbReference>
<dbReference type="PANTHER" id="PTHR46569:SF1">
    <property type="entry name" value="E3 UBIQUITIN-PROTEIN LIGASE RFWD3-RELATED"/>
    <property type="match status" value="1"/>
</dbReference>
<feature type="region of interest" description="Disordered" evidence="5">
    <location>
        <begin position="360"/>
        <end position="406"/>
    </location>
</feature>
<accession>A0A1B0CFY3</accession>
<dbReference type="Pfam" id="PF13639">
    <property type="entry name" value="zf-RING_2"/>
    <property type="match status" value="1"/>
</dbReference>
<reference evidence="8" key="3">
    <citation type="submission" date="2020-05" db="UniProtKB">
        <authorList>
            <consortium name="EnsemblMetazoa"/>
        </authorList>
    </citation>
    <scope>IDENTIFICATION</scope>
    <source>
        <strain evidence="8">Jacobina</strain>
    </source>
</reference>
<dbReference type="SUPFAM" id="SSF57850">
    <property type="entry name" value="RING/U-box"/>
    <property type="match status" value="1"/>
</dbReference>
<keyword evidence="1 3" id="KW-0479">Metal-binding</keyword>
<protein>
    <submittedName>
        <fullName evidence="7">Putative e3 ubiquitin-protein ligase traip</fullName>
    </submittedName>
</protein>
<evidence type="ECO:0000256" key="3">
    <source>
        <dbReference type="PROSITE-ProRule" id="PRU00175"/>
    </source>
</evidence>
<dbReference type="VEuPathDB" id="VectorBase:LLONM1_000196"/>
<organism evidence="8 9">
    <name type="scientific">Lutzomyia longipalpis</name>
    <name type="common">Sand fly</name>
    <dbReference type="NCBI Taxonomy" id="7200"/>
    <lineage>
        <taxon>Eukaryota</taxon>
        <taxon>Metazoa</taxon>
        <taxon>Ecdysozoa</taxon>
        <taxon>Arthropoda</taxon>
        <taxon>Hexapoda</taxon>
        <taxon>Insecta</taxon>
        <taxon>Pterygota</taxon>
        <taxon>Neoptera</taxon>
        <taxon>Endopterygota</taxon>
        <taxon>Diptera</taxon>
        <taxon>Nematocera</taxon>
        <taxon>Psychodoidea</taxon>
        <taxon>Psychodidae</taxon>
        <taxon>Lutzomyia</taxon>
        <taxon>Lutzomyia</taxon>
    </lineage>
</organism>
<reference evidence="7" key="2">
    <citation type="journal article" date="2020" name="BMC">
        <title>Leishmania infection induces a limited differential gene expression in the sand fly midgut.</title>
        <authorList>
            <person name="Coutinho-Abreu I.V."/>
            <person name="Serafim T.D."/>
            <person name="Meneses C."/>
            <person name="Kamhawi S."/>
            <person name="Oliveira F."/>
            <person name="Valenzuela J.G."/>
        </authorList>
    </citation>
    <scope>NUCLEOTIDE SEQUENCE</scope>
    <source>
        <strain evidence="7">Jacobina</strain>
        <tissue evidence="7">Midgut</tissue>
    </source>
</reference>
<feature type="domain" description="RING-type" evidence="6">
    <location>
        <begin position="5"/>
        <end position="46"/>
    </location>
</feature>
<evidence type="ECO:0000259" key="6">
    <source>
        <dbReference type="PROSITE" id="PS50089"/>
    </source>
</evidence>
<evidence type="ECO:0000256" key="2">
    <source>
        <dbReference type="ARBA" id="ARBA00022833"/>
    </source>
</evidence>
<feature type="coiled-coil region" evidence="4">
    <location>
        <begin position="64"/>
        <end position="164"/>
    </location>
</feature>
<feature type="region of interest" description="Disordered" evidence="5">
    <location>
        <begin position="225"/>
        <end position="289"/>
    </location>
</feature>
<name>A0A1B0CFY3_LUTLO</name>
<dbReference type="GO" id="GO:0031297">
    <property type="term" value="P:replication fork processing"/>
    <property type="evidence" value="ECO:0007669"/>
    <property type="project" value="TreeGrafter"/>
</dbReference>
<reference evidence="9" key="1">
    <citation type="submission" date="2012-05" db="EMBL/GenBank/DDBJ databases">
        <title>Whole Genome Assembly of Lutzomyia longipalpis.</title>
        <authorList>
            <person name="Richards S."/>
            <person name="Qu C."/>
            <person name="Dillon R."/>
            <person name="Worley K."/>
            <person name="Scherer S."/>
            <person name="Batterton M."/>
            <person name="Taylor A."/>
            <person name="Hawes A."/>
            <person name="Hernandez B."/>
            <person name="Kovar C."/>
            <person name="Mandapat C."/>
            <person name="Pham C."/>
            <person name="Qu C."/>
            <person name="Jing C."/>
            <person name="Bess C."/>
            <person name="Bandaranaike D."/>
            <person name="Ngo D."/>
            <person name="Ongeri F."/>
            <person name="Arias F."/>
            <person name="Lara F."/>
            <person name="Weissenberger G."/>
            <person name="Kamau G."/>
            <person name="Han H."/>
            <person name="Shen H."/>
            <person name="Dinh H."/>
            <person name="Khalil I."/>
            <person name="Jones J."/>
            <person name="Shafer J."/>
            <person name="Jayaseelan J."/>
            <person name="Quiroz J."/>
            <person name="Blankenburg K."/>
            <person name="Nguyen L."/>
            <person name="Jackson L."/>
            <person name="Francisco L."/>
            <person name="Tang L.-Y."/>
            <person name="Pu L.-L."/>
            <person name="Perales L."/>
            <person name="Lorensuhewa L."/>
            <person name="Munidasa M."/>
            <person name="Coyle M."/>
            <person name="Taylor M."/>
            <person name="Puazo M."/>
            <person name="Firestine M."/>
            <person name="Scheel M."/>
            <person name="Javaid M."/>
            <person name="Wang M."/>
            <person name="Li M."/>
            <person name="Tabassum N."/>
            <person name="Saada N."/>
            <person name="Osuji N."/>
            <person name="Aqrawi P."/>
            <person name="Fu Q."/>
            <person name="Thornton R."/>
            <person name="Raj R."/>
            <person name="Goodspeed R."/>
            <person name="Mata R."/>
            <person name="Najjar R."/>
            <person name="Gubbala S."/>
            <person name="Lee S."/>
            <person name="Denson S."/>
            <person name="Patil S."/>
            <person name="Macmil S."/>
            <person name="Qi S."/>
            <person name="Matskevitch T."/>
            <person name="Palculict T."/>
            <person name="Mathew T."/>
            <person name="Vee V."/>
            <person name="Velamala V."/>
            <person name="Korchina V."/>
            <person name="Cai W."/>
            <person name="Liu W."/>
            <person name="Dai W."/>
            <person name="Zou X."/>
            <person name="Zhu Y."/>
            <person name="Zhang Y."/>
            <person name="Wu Y.-Q."/>
            <person name="Xin Y."/>
            <person name="Nazarath L."/>
            <person name="Kovar C."/>
            <person name="Han Y."/>
            <person name="Muzny D."/>
            <person name="Gibbs R."/>
        </authorList>
    </citation>
    <scope>NUCLEOTIDE SEQUENCE [LARGE SCALE GENOMIC DNA]</scope>
    <source>
        <strain evidence="9">Jacobina</strain>
    </source>
</reference>
<dbReference type="InterPro" id="IPR013083">
    <property type="entry name" value="Znf_RING/FYVE/PHD"/>
</dbReference>
<dbReference type="InterPro" id="IPR052639">
    <property type="entry name" value="TRAIP_ubiq-protein_ligase"/>
</dbReference>
<proteinExistence type="predicted"/>
<dbReference type="InterPro" id="IPR001841">
    <property type="entry name" value="Znf_RING"/>
</dbReference>
<evidence type="ECO:0000313" key="7">
    <source>
        <dbReference type="EMBL" id="MBC1171392.1"/>
    </source>
</evidence>
<dbReference type="GO" id="GO:0005634">
    <property type="term" value="C:nucleus"/>
    <property type="evidence" value="ECO:0007669"/>
    <property type="project" value="TreeGrafter"/>
</dbReference>
<sequence>MNIICPICTECVLPNEDLCANSCGHVFHYPCIRQWIERSKTCPTCRKLCSDKHLIRIYFTVSTTECTEQDVVNLERKLEILNQNYQETAKAHDQMQEELKTLRSEKRKSAKTIIALEDKLTGKDFALRSTVSKLKRAEEELLELQEVKKELSTLKEQMDQVQAIEIMLTSNQTEVQDLLTKQPSHKTLAYMVSNLKRDLVKSLTAQKDTQNILIKTKNALKEERERAESLQRQVSSLESENFDLQRQLKSKRQREDDEEEENKPEKRKSSDASFNSSSESPVEADSDSPYLRIQSSAVGLTPILHKPTPKTYVRKTSLNAFKPSRENLPKDLMEQTIFKFHHRPEPQGITLSNSSSSYISDGMGGLEKKEHFPEFPSRTKSTTDLNSTSIRNRIKSGILKNPTKKS</sequence>
<keyword evidence="4" id="KW-0175">Coiled coil</keyword>
<evidence type="ECO:0000313" key="9">
    <source>
        <dbReference type="Proteomes" id="UP000092461"/>
    </source>
</evidence>
<keyword evidence="1 3" id="KW-0863">Zinc-finger</keyword>
<evidence type="ECO:0000256" key="4">
    <source>
        <dbReference type="SAM" id="Coils"/>
    </source>
</evidence>
<dbReference type="EMBL" id="AJWK01010557">
    <property type="status" value="NOT_ANNOTATED_CDS"/>
    <property type="molecule type" value="Genomic_DNA"/>
</dbReference>
<evidence type="ECO:0000256" key="1">
    <source>
        <dbReference type="ARBA" id="ARBA00022771"/>
    </source>
</evidence>
<dbReference type="GO" id="GO:0061630">
    <property type="term" value="F:ubiquitin protein ligase activity"/>
    <property type="evidence" value="ECO:0007669"/>
    <property type="project" value="TreeGrafter"/>
</dbReference>
<dbReference type="GO" id="GO:0090734">
    <property type="term" value="C:site of DNA damage"/>
    <property type="evidence" value="ECO:0007669"/>
    <property type="project" value="TreeGrafter"/>
</dbReference>
<feature type="compositionally biased region" description="Low complexity" evidence="5">
    <location>
        <begin position="271"/>
        <end position="280"/>
    </location>
</feature>
<dbReference type="PANTHER" id="PTHR46569">
    <property type="entry name" value="E3 UBIQUITIN-PROTEIN LIGASE TRAIP"/>
    <property type="match status" value="1"/>
</dbReference>
<dbReference type="EMBL" id="GITU01002689">
    <property type="protein sequence ID" value="MBC1171392.1"/>
    <property type="molecule type" value="Transcribed_RNA"/>
</dbReference>
<dbReference type="EnsemblMetazoa" id="LLOJ003284-RA">
    <property type="protein sequence ID" value="LLOJ003284-PA"/>
    <property type="gene ID" value="LLOJ003284"/>
</dbReference>
<keyword evidence="2" id="KW-0862">Zinc</keyword>
<dbReference type="SMART" id="SM00184">
    <property type="entry name" value="RING"/>
    <property type="match status" value="1"/>
</dbReference>
<dbReference type="PROSITE" id="PS50089">
    <property type="entry name" value="ZF_RING_2"/>
    <property type="match status" value="1"/>
</dbReference>
<evidence type="ECO:0000313" key="8">
    <source>
        <dbReference type="EnsemblMetazoa" id="LLOJ003284-PA"/>
    </source>
</evidence>
<feature type="compositionally biased region" description="Polar residues" evidence="5">
    <location>
        <begin position="378"/>
        <end position="391"/>
    </location>
</feature>